<dbReference type="STRING" id="1760988.SAMN02949497_3467"/>
<dbReference type="RefSeq" id="WP_085214862.1">
    <property type="nucleotide sequence ID" value="NZ_FXAM01000001.1"/>
</dbReference>
<dbReference type="Gene3D" id="3.90.1340.10">
    <property type="entry name" value="Phage tail collar domain"/>
    <property type="match status" value="1"/>
</dbReference>
<dbReference type="InterPro" id="IPR037053">
    <property type="entry name" value="Phage_tail_collar_dom_sf"/>
</dbReference>
<dbReference type="Proteomes" id="UP000192923">
    <property type="component" value="Unassembled WGS sequence"/>
</dbReference>
<reference evidence="3 4" key="1">
    <citation type="submission" date="2016-12" db="EMBL/GenBank/DDBJ databases">
        <authorList>
            <person name="Song W.-J."/>
            <person name="Kurnit D.M."/>
        </authorList>
    </citation>
    <scope>NUCLEOTIDE SEQUENCE [LARGE SCALE GENOMIC DNA]</scope>
    <source>
        <strain evidence="3 4">175</strain>
    </source>
</reference>
<feature type="domain" description="Phage tail collar" evidence="2">
    <location>
        <begin position="6"/>
        <end position="62"/>
    </location>
</feature>
<evidence type="ECO:0000256" key="1">
    <source>
        <dbReference type="SAM" id="MobiDB-lite"/>
    </source>
</evidence>
<gene>
    <name evidence="3" type="ORF">SAMN02949497_3467</name>
</gene>
<proteinExistence type="predicted"/>
<evidence type="ECO:0000313" key="4">
    <source>
        <dbReference type="Proteomes" id="UP000192923"/>
    </source>
</evidence>
<evidence type="ECO:0000259" key="2">
    <source>
        <dbReference type="Pfam" id="PF07484"/>
    </source>
</evidence>
<protein>
    <submittedName>
        <fullName evidence="3">Microcystin-dependent protein</fullName>
    </submittedName>
</protein>
<dbReference type="SUPFAM" id="SSF88874">
    <property type="entry name" value="Receptor-binding domain of short tail fibre protein gp12"/>
    <property type="match status" value="1"/>
</dbReference>
<evidence type="ECO:0000313" key="3">
    <source>
        <dbReference type="EMBL" id="SMF96084.1"/>
    </source>
</evidence>
<keyword evidence="4" id="KW-1185">Reference proteome</keyword>
<feature type="compositionally biased region" description="Polar residues" evidence="1">
    <location>
        <begin position="110"/>
        <end position="123"/>
    </location>
</feature>
<organism evidence="3 4">
    <name type="scientific">Methylomagnum ishizawai</name>
    <dbReference type="NCBI Taxonomy" id="1760988"/>
    <lineage>
        <taxon>Bacteria</taxon>
        <taxon>Pseudomonadati</taxon>
        <taxon>Pseudomonadota</taxon>
        <taxon>Gammaproteobacteria</taxon>
        <taxon>Methylococcales</taxon>
        <taxon>Methylococcaceae</taxon>
        <taxon>Methylomagnum</taxon>
    </lineage>
</organism>
<name>A0A1Y6D6W6_9GAMM</name>
<dbReference type="AlphaFoldDB" id="A0A1Y6D6W6"/>
<sequence length="198" mass="19908">MDGYIGQITTFAGTFAPRNWHFCDGTVLPIQQYAALYSIIGTTYGGDGRSNFALPDLRGRTIVGAGSGPGLSPRVPGTKSGAETVTLSIAQIPAHTHALTAQANVSIPGTKASTSAGNQSSPAGNILSVPSDGGGLGVQPYAPTATANTTMGDSASATASFSNAPTTATGGGGSHDNMQPYLALNYIICLTGLYPARS</sequence>
<accession>A0A1Y6D6W6</accession>
<dbReference type="InterPro" id="IPR011083">
    <property type="entry name" value="Phage_tail_collar_dom"/>
</dbReference>
<feature type="region of interest" description="Disordered" evidence="1">
    <location>
        <begin position="110"/>
        <end position="132"/>
    </location>
</feature>
<dbReference type="OrthoDB" id="9810174at2"/>
<dbReference type="EMBL" id="FXAM01000001">
    <property type="protein sequence ID" value="SMF96084.1"/>
    <property type="molecule type" value="Genomic_DNA"/>
</dbReference>
<dbReference type="Pfam" id="PF07484">
    <property type="entry name" value="Collar"/>
    <property type="match status" value="1"/>
</dbReference>